<dbReference type="GO" id="GO:0018580">
    <property type="term" value="F:nitronate monooxygenase activity"/>
    <property type="evidence" value="ECO:0007669"/>
    <property type="project" value="TreeGrafter"/>
</dbReference>
<dbReference type="Pfam" id="PF03060">
    <property type="entry name" value="NMO"/>
    <property type="match status" value="1"/>
</dbReference>
<organism evidence="1 2">
    <name type="scientific">Bauldia litoralis</name>
    <dbReference type="NCBI Taxonomy" id="665467"/>
    <lineage>
        <taxon>Bacteria</taxon>
        <taxon>Pseudomonadati</taxon>
        <taxon>Pseudomonadota</taxon>
        <taxon>Alphaproteobacteria</taxon>
        <taxon>Hyphomicrobiales</taxon>
        <taxon>Kaistiaceae</taxon>
        <taxon>Bauldia</taxon>
    </lineage>
</organism>
<name>A0A1G6ES07_9HYPH</name>
<dbReference type="InterPro" id="IPR013785">
    <property type="entry name" value="Aldolase_TIM"/>
</dbReference>
<proteinExistence type="predicted"/>
<evidence type="ECO:0000313" key="1">
    <source>
        <dbReference type="EMBL" id="SDB59665.1"/>
    </source>
</evidence>
<protein>
    <submittedName>
        <fullName evidence="1">Nitronate monooxygenase</fullName>
    </submittedName>
</protein>
<dbReference type="EMBL" id="FMXQ01000026">
    <property type="protein sequence ID" value="SDB59665.1"/>
    <property type="molecule type" value="Genomic_DNA"/>
</dbReference>
<evidence type="ECO:0000313" key="2">
    <source>
        <dbReference type="Proteomes" id="UP000199071"/>
    </source>
</evidence>
<sequence>MPAMTSQEMWPDSRLLDLFGVEVPIVQAPMAGPMFSDMVIAVAEAGGRGSLPCATMGTDQLRTEFAAQGTTKPINVNFFCHAPPTFDAGQEAAWRGRLESYYAELGLDPAAPVPRSSRTPFDEEACAVVEELRPEVVSFHYAVRVPVIAAGGIADARGISPRWFWVQRRCRSARLIFSPSRRGSRARTVRRSLVKSPARRP</sequence>
<gene>
    <name evidence="1" type="ORF">SAMN02982931_04818</name>
</gene>
<dbReference type="Proteomes" id="UP000199071">
    <property type="component" value="Unassembled WGS sequence"/>
</dbReference>
<keyword evidence="2" id="KW-1185">Reference proteome</keyword>
<dbReference type="PANTHER" id="PTHR42747:SF3">
    <property type="entry name" value="NITRONATE MONOOXYGENASE-RELATED"/>
    <property type="match status" value="1"/>
</dbReference>
<dbReference type="PANTHER" id="PTHR42747">
    <property type="entry name" value="NITRONATE MONOOXYGENASE-RELATED"/>
    <property type="match status" value="1"/>
</dbReference>
<accession>A0A1G6ES07</accession>
<reference evidence="1 2" key="1">
    <citation type="submission" date="2016-10" db="EMBL/GenBank/DDBJ databases">
        <authorList>
            <person name="de Groot N.N."/>
        </authorList>
    </citation>
    <scope>NUCLEOTIDE SEQUENCE [LARGE SCALE GENOMIC DNA]</scope>
    <source>
        <strain evidence="1 2">ATCC 35022</strain>
    </source>
</reference>
<dbReference type="Gene3D" id="3.20.20.70">
    <property type="entry name" value="Aldolase class I"/>
    <property type="match status" value="1"/>
</dbReference>
<dbReference type="AlphaFoldDB" id="A0A1G6ES07"/>
<dbReference type="SUPFAM" id="SSF51412">
    <property type="entry name" value="Inosine monophosphate dehydrogenase (IMPDH)"/>
    <property type="match status" value="1"/>
</dbReference>
<dbReference type="STRING" id="665467.SAMN02982931_04818"/>
<keyword evidence="1" id="KW-0560">Oxidoreductase</keyword>
<keyword evidence="1" id="KW-0503">Monooxygenase</keyword>